<gene>
    <name evidence="1" type="ORF">ANE_LOCUS12102</name>
</gene>
<dbReference type="EMBL" id="CABITT030000004">
    <property type="protein sequence ID" value="VVB01658.1"/>
    <property type="molecule type" value="Genomic_DNA"/>
</dbReference>
<comment type="caution">
    <text evidence="1">The sequence shown here is derived from an EMBL/GenBank/DDBJ whole genome shotgun (WGS) entry which is preliminary data.</text>
</comment>
<evidence type="ECO:0000313" key="1">
    <source>
        <dbReference type="EMBL" id="VVB01658.1"/>
    </source>
</evidence>
<keyword evidence="2" id="KW-1185">Reference proteome</keyword>
<sequence length="70" mass="7941">MGLENSSEHSTIRTLTIDEQNYIFLKCTETDKKGNSFGLGQLQELEATRKRKKLYASSDSSSLVEIQEEL</sequence>
<dbReference type="OrthoDB" id="1112268at2759"/>
<dbReference type="AlphaFoldDB" id="A0A565BKE4"/>
<dbReference type="Proteomes" id="UP000489600">
    <property type="component" value="Unassembled WGS sequence"/>
</dbReference>
<name>A0A565BKE4_9BRAS</name>
<reference evidence="1" key="1">
    <citation type="submission" date="2019-07" db="EMBL/GenBank/DDBJ databases">
        <authorList>
            <person name="Dittberner H."/>
        </authorList>
    </citation>
    <scope>NUCLEOTIDE SEQUENCE [LARGE SCALE GENOMIC DNA]</scope>
</reference>
<organism evidence="1 2">
    <name type="scientific">Arabis nemorensis</name>
    <dbReference type="NCBI Taxonomy" id="586526"/>
    <lineage>
        <taxon>Eukaryota</taxon>
        <taxon>Viridiplantae</taxon>
        <taxon>Streptophyta</taxon>
        <taxon>Embryophyta</taxon>
        <taxon>Tracheophyta</taxon>
        <taxon>Spermatophyta</taxon>
        <taxon>Magnoliopsida</taxon>
        <taxon>eudicotyledons</taxon>
        <taxon>Gunneridae</taxon>
        <taxon>Pentapetalae</taxon>
        <taxon>rosids</taxon>
        <taxon>malvids</taxon>
        <taxon>Brassicales</taxon>
        <taxon>Brassicaceae</taxon>
        <taxon>Arabideae</taxon>
        <taxon>Arabis</taxon>
    </lineage>
</organism>
<accession>A0A565BKE4</accession>
<protein>
    <submittedName>
        <fullName evidence="1">Uncharacterized protein</fullName>
    </submittedName>
</protein>
<evidence type="ECO:0000313" key="2">
    <source>
        <dbReference type="Proteomes" id="UP000489600"/>
    </source>
</evidence>
<proteinExistence type="predicted"/>